<dbReference type="GO" id="GO:0015385">
    <property type="term" value="F:sodium:proton antiporter activity"/>
    <property type="evidence" value="ECO:0007669"/>
    <property type="project" value="TreeGrafter"/>
</dbReference>
<keyword evidence="6 8" id="KW-1133">Transmembrane helix</keyword>
<sequence>MWYIYAGFILLGLFLLFLRFILGPTSSDRVVSVDAMTTVTTALLVLFSLFFKRGIYMDVALVYAVLAFITVLAIARYFEGGL</sequence>
<dbReference type="Pfam" id="PF04066">
    <property type="entry name" value="MrpF_PhaF"/>
    <property type="match status" value="1"/>
</dbReference>
<feature type="transmembrane region" description="Helical" evidence="8">
    <location>
        <begin position="30"/>
        <end position="49"/>
    </location>
</feature>
<organism evidence="9">
    <name type="scientific">candidate division WOR-3 bacterium</name>
    <dbReference type="NCBI Taxonomy" id="2052148"/>
    <lineage>
        <taxon>Bacteria</taxon>
        <taxon>Bacteria division WOR-3</taxon>
    </lineage>
</organism>
<evidence type="ECO:0000256" key="7">
    <source>
        <dbReference type="ARBA" id="ARBA00023136"/>
    </source>
</evidence>
<evidence type="ECO:0000256" key="6">
    <source>
        <dbReference type="ARBA" id="ARBA00022989"/>
    </source>
</evidence>
<dbReference type="GO" id="GO:0005886">
    <property type="term" value="C:plasma membrane"/>
    <property type="evidence" value="ECO:0007669"/>
    <property type="project" value="UniProtKB-SubCell"/>
</dbReference>
<evidence type="ECO:0000256" key="2">
    <source>
        <dbReference type="ARBA" id="ARBA00009212"/>
    </source>
</evidence>
<comment type="subcellular location">
    <subcellularLocation>
        <location evidence="1">Cell membrane</location>
        <topology evidence="1">Multi-pass membrane protein</topology>
    </subcellularLocation>
</comment>
<evidence type="ECO:0000256" key="3">
    <source>
        <dbReference type="ARBA" id="ARBA00022448"/>
    </source>
</evidence>
<dbReference type="PANTHER" id="PTHR34702:SF1">
    <property type="entry name" value="NA(+)_H(+) ANTIPORTER SUBUNIT F"/>
    <property type="match status" value="1"/>
</dbReference>
<protein>
    <submittedName>
        <fullName evidence="9">Cation:proton antiporter</fullName>
    </submittedName>
</protein>
<accession>A0A7C5I4R3</accession>
<comment type="similarity">
    <text evidence="2">Belongs to the CPA3 antiporters (TC 2.A.63) subunit F family.</text>
</comment>
<dbReference type="EMBL" id="DRTV01000182">
    <property type="protein sequence ID" value="HHF58289.1"/>
    <property type="molecule type" value="Genomic_DNA"/>
</dbReference>
<evidence type="ECO:0000313" key="9">
    <source>
        <dbReference type="EMBL" id="HHF58289.1"/>
    </source>
</evidence>
<dbReference type="PANTHER" id="PTHR34702">
    <property type="entry name" value="NA(+)/H(+) ANTIPORTER SUBUNIT F1"/>
    <property type="match status" value="1"/>
</dbReference>
<reference evidence="9" key="1">
    <citation type="journal article" date="2020" name="mSystems">
        <title>Genome- and Community-Level Interaction Insights into Carbon Utilization and Element Cycling Functions of Hydrothermarchaeota in Hydrothermal Sediment.</title>
        <authorList>
            <person name="Zhou Z."/>
            <person name="Liu Y."/>
            <person name="Xu W."/>
            <person name="Pan J."/>
            <person name="Luo Z.H."/>
            <person name="Li M."/>
        </authorList>
    </citation>
    <scope>NUCLEOTIDE SEQUENCE [LARGE SCALE GENOMIC DNA]</scope>
    <source>
        <strain evidence="9">HyVt-94</strain>
    </source>
</reference>
<keyword evidence="3" id="KW-0813">Transport</keyword>
<feature type="transmembrane region" description="Helical" evidence="8">
    <location>
        <begin position="6"/>
        <end position="23"/>
    </location>
</feature>
<dbReference type="InterPro" id="IPR007208">
    <property type="entry name" value="MrpF/PhaF-like"/>
</dbReference>
<keyword evidence="7 8" id="KW-0472">Membrane</keyword>
<proteinExistence type="inferred from homology"/>
<dbReference type="AlphaFoldDB" id="A0A7C5I4R3"/>
<comment type="caution">
    <text evidence="9">The sequence shown here is derived from an EMBL/GenBank/DDBJ whole genome shotgun (WGS) entry which is preliminary data.</text>
</comment>
<evidence type="ECO:0000256" key="1">
    <source>
        <dbReference type="ARBA" id="ARBA00004651"/>
    </source>
</evidence>
<name>A0A7C5I4R3_UNCW3</name>
<gene>
    <name evidence="9" type="ORF">ENL41_02570</name>
</gene>
<keyword evidence="4" id="KW-1003">Cell membrane</keyword>
<feature type="transmembrane region" description="Helical" evidence="8">
    <location>
        <begin position="55"/>
        <end position="78"/>
    </location>
</feature>
<dbReference type="Proteomes" id="UP000886014">
    <property type="component" value="Unassembled WGS sequence"/>
</dbReference>
<evidence type="ECO:0000256" key="4">
    <source>
        <dbReference type="ARBA" id="ARBA00022475"/>
    </source>
</evidence>
<keyword evidence="5 8" id="KW-0812">Transmembrane</keyword>
<evidence type="ECO:0000256" key="8">
    <source>
        <dbReference type="SAM" id="Phobius"/>
    </source>
</evidence>
<evidence type="ECO:0000256" key="5">
    <source>
        <dbReference type="ARBA" id="ARBA00022692"/>
    </source>
</evidence>